<accession>A0A917ISX4</accession>
<protein>
    <recommendedName>
        <fullName evidence="4">DUF4878 domain-containing protein</fullName>
    </recommendedName>
</protein>
<dbReference type="Proteomes" id="UP000600171">
    <property type="component" value="Unassembled WGS sequence"/>
</dbReference>
<dbReference type="AlphaFoldDB" id="A0A917ISX4"/>
<organism evidence="2 3">
    <name type="scientific">Rothia aerolata</name>
    <dbReference type="NCBI Taxonomy" id="1812262"/>
    <lineage>
        <taxon>Bacteria</taxon>
        <taxon>Bacillati</taxon>
        <taxon>Actinomycetota</taxon>
        <taxon>Actinomycetes</taxon>
        <taxon>Micrococcales</taxon>
        <taxon>Micrococcaceae</taxon>
        <taxon>Rothia</taxon>
    </lineage>
</organism>
<proteinExistence type="predicted"/>
<comment type="caution">
    <text evidence="2">The sequence shown here is derived from an EMBL/GenBank/DDBJ whole genome shotgun (WGS) entry which is preliminary data.</text>
</comment>
<keyword evidence="3" id="KW-1185">Reference proteome</keyword>
<evidence type="ECO:0008006" key="4">
    <source>
        <dbReference type="Google" id="ProtNLM"/>
    </source>
</evidence>
<reference evidence="2 3" key="1">
    <citation type="journal article" date="2014" name="Int. J. Syst. Evol. Microbiol.">
        <title>Complete genome sequence of Corynebacterium casei LMG S-19264T (=DSM 44701T), isolated from a smear-ripened cheese.</title>
        <authorList>
            <consortium name="US DOE Joint Genome Institute (JGI-PGF)"/>
            <person name="Walter F."/>
            <person name="Albersmeier A."/>
            <person name="Kalinowski J."/>
            <person name="Ruckert C."/>
        </authorList>
    </citation>
    <scope>NUCLEOTIDE SEQUENCE [LARGE SCALE GENOMIC DNA]</scope>
    <source>
        <strain evidence="2 3">CCM 8669</strain>
    </source>
</reference>
<dbReference type="RefSeq" id="WP_188359516.1">
    <property type="nucleotide sequence ID" value="NZ_BMDC01000002.1"/>
</dbReference>
<sequence>MRFSSGVDRVFVGWFVGVLTAVLVALGALALINRTVYEPSGQVRQYFQALRAGDGERALGILGAEVPDSNAAMLSGEAVSNSLKNLKNLTVKNTEIQGDHATVTVAYTLGETPQTTDFHLTKVGSHWGVFDQWHIDSTELPTVHVSSSSVDAATLNNEKVAVDNGNRNFAVFYPGEFTVAYESSLFSSQEQTVAVTSPTSTPEDLMVKLEPSESAINSVRYQVQSQLDKCATQNTLYPAGCPFEYPFDGRVQGDVSWKITDYPEPSPTVDQTGRWVLDDSRGTAEVSFTELDLYTGKTSQVKHEVPFTYSANLQVTDTEVTVE</sequence>
<gene>
    <name evidence="2" type="ORF">GCM10007359_12520</name>
</gene>
<keyword evidence="1" id="KW-0812">Transmembrane</keyword>
<evidence type="ECO:0000313" key="3">
    <source>
        <dbReference type="Proteomes" id="UP000600171"/>
    </source>
</evidence>
<evidence type="ECO:0000313" key="2">
    <source>
        <dbReference type="EMBL" id="GGH62381.1"/>
    </source>
</evidence>
<keyword evidence="1" id="KW-0472">Membrane</keyword>
<keyword evidence="1" id="KW-1133">Transmembrane helix</keyword>
<feature type="transmembrane region" description="Helical" evidence="1">
    <location>
        <begin position="12"/>
        <end position="32"/>
    </location>
</feature>
<dbReference type="EMBL" id="BMDC01000002">
    <property type="protein sequence ID" value="GGH62381.1"/>
    <property type="molecule type" value="Genomic_DNA"/>
</dbReference>
<name>A0A917ISX4_9MICC</name>
<evidence type="ECO:0000256" key="1">
    <source>
        <dbReference type="SAM" id="Phobius"/>
    </source>
</evidence>